<comment type="caution">
    <text evidence="2">The sequence shown here is derived from an EMBL/GenBank/DDBJ whole genome shotgun (WGS) entry which is preliminary data.</text>
</comment>
<name>A0ABV6UWK3_9ACTN</name>
<sequence>MADTWRLHDLLSRGVRSPAVRVLTVMVALAAAALGYWLAAPHGVAYPRGVYGMATGSSGGVYEKYGQLLKPNVDRDLPGVRLRLDSSAGGPDNLARIASGRDDFGIATADAVAHYTGPNAGELRAMGRLYDDYVQLVVPTDSSIRSVSDLRGKKVAIGQANSGVALIASRIFQVSGLDPAKGDLTTVPLGIDEAPTQLSQGRIDAFFWSGGIPTSGVADLTDSFHVRLVPLGALATALDTLATQEDPKARNSQIYRSSTMPASAYQHTDPDVAVPTIAVANLMVTRADVPLGLVQRVTAAVIDSRDSIGKQVHSAQLVDIRSAIYTDPLPLAEGARRYYVSAKP</sequence>
<evidence type="ECO:0000256" key="1">
    <source>
        <dbReference type="SAM" id="Phobius"/>
    </source>
</evidence>
<keyword evidence="1" id="KW-0812">Transmembrane</keyword>
<evidence type="ECO:0000313" key="2">
    <source>
        <dbReference type="EMBL" id="MFC1405857.1"/>
    </source>
</evidence>
<keyword evidence="1" id="KW-1133">Transmembrane helix</keyword>
<evidence type="ECO:0000313" key="3">
    <source>
        <dbReference type="Proteomes" id="UP001592528"/>
    </source>
</evidence>
<dbReference type="NCBIfam" id="TIGR02122">
    <property type="entry name" value="TRAP_TAXI"/>
    <property type="match status" value="1"/>
</dbReference>
<dbReference type="EMBL" id="JBHEZZ010000024">
    <property type="protein sequence ID" value="MFC1405857.1"/>
    <property type="molecule type" value="Genomic_DNA"/>
</dbReference>
<feature type="transmembrane region" description="Helical" evidence="1">
    <location>
        <begin position="20"/>
        <end position="39"/>
    </location>
</feature>
<accession>A0ABV6UWK3</accession>
<organism evidence="2 3">
    <name type="scientific">Streptacidiphilus cavernicola</name>
    <dbReference type="NCBI Taxonomy" id="3342716"/>
    <lineage>
        <taxon>Bacteria</taxon>
        <taxon>Bacillati</taxon>
        <taxon>Actinomycetota</taxon>
        <taxon>Actinomycetes</taxon>
        <taxon>Kitasatosporales</taxon>
        <taxon>Streptomycetaceae</taxon>
        <taxon>Streptacidiphilus</taxon>
    </lineage>
</organism>
<dbReference type="Gene3D" id="3.40.190.10">
    <property type="entry name" value="Periplasmic binding protein-like II"/>
    <property type="match status" value="2"/>
</dbReference>
<dbReference type="Proteomes" id="UP001592528">
    <property type="component" value="Unassembled WGS sequence"/>
</dbReference>
<dbReference type="PANTHER" id="PTHR42941:SF1">
    <property type="entry name" value="SLL1037 PROTEIN"/>
    <property type="match status" value="1"/>
</dbReference>
<dbReference type="RefSeq" id="WP_084714895.1">
    <property type="nucleotide sequence ID" value="NZ_JBHEZZ010000024.1"/>
</dbReference>
<dbReference type="InterPro" id="IPR011852">
    <property type="entry name" value="TRAP_TAXI"/>
</dbReference>
<gene>
    <name evidence="2" type="ORF">ACEZDJ_31660</name>
</gene>
<proteinExistence type="predicted"/>
<dbReference type="PANTHER" id="PTHR42941">
    <property type="entry name" value="SLL1037 PROTEIN"/>
    <property type="match status" value="1"/>
</dbReference>
<protein>
    <submittedName>
        <fullName evidence="2">TAXI family TRAP transporter solute-binding subunit</fullName>
    </submittedName>
</protein>
<dbReference type="Pfam" id="PF16868">
    <property type="entry name" value="NMT1_3"/>
    <property type="match status" value="1"/>
</dbReference>
<reference evidence="2 3" key="1">
    <citation type="submission" date="2024-09" db="EMBL/GenBank/DDBJ databases">
        <authorList>
            <person name="Lee S.D."/>
        </authorList>
    </citation>
    <scope>NUCLEOTIDE SEQUENCE [LARGE SCALE GENOMIC DNA]</scope>
    <source>
        <strain evidence="2 3">N1-5</strain>
    </source>
</reference>
<keyword evidence="1" id="KW-0472">Membrane</keyword>
<keyword evidence="3" id="KW-1185">Reference proteome</keyword>
<dbReference type="SUPFAM" id="SSF53850">
    <property type="entry name" value="Periplasmic binding protein-like II"/>
    <property type="match status" value="1"/>
</dbReference>